<dbReference type="OrthoDB" id="2590867at2759"/>
<proteinExistence type="predicted"/>
<feature type="compositionally biased region" description="Polar residues" evidence="1">
    <location>
        <begin position="105"/>
        <end position="125"/>
    </location>
</feature>
<feature type="compositionally biased region" description="Polar residues" evidence="1">
    <location>
        <begin position="233"/>
        <end position="255"/>
    </location>
</feature>
<feature type="region of interest" description="Disordered" evidence="1">
    <location>
        <begin position="1"/>
        <end position="608"/>
    </location>
</feature>
<dbReference type="PANTHER" id="PTHR39606">
    <property type="entry name" value="SURFACE PROTEIN, PUTATIVE-RELATED"/>
    <property type="match status" value="1"/>
</dbReference>
<dbReference type="PANTHER" id="PTHR39606:SF1">
    <property type="entry name" value="CELL SURFACE PROTEIN"/>
    <property type="match status" value="1"/>
</dbReference>
<sequence length="635" mass="65044">MGIMDKISSLGGKHDNTTTSTTGNEYGNESSSIRNPVSSHQNNSSSIPGSFPGSTGQGSHLAGHSGSHNTSDPTYQQGSSGLGSHSNNNTTGLGSHESALGGNHSGTSGLGSHSNTTGLGSRSNETGLGGHSGSTGLGHNTQSGYGQPAQAGYGTSQGLGRDDHVNRDGYGNSSSTSGRDGYGNTSSTSGRDGYGNTSSTSNTAGPHKSDMLNKLDPRVDSDNSKVGAGHPGLSSTNHGSDQYGQQGQHGHSNVQGLVPGSHAENPSAIPTAGGERVGSTDTNAYGSNSGYGSTGYPSSHQQTTAGPHNSNALTKADPRVDSDQSKLRDGNNDHHYGRDAALGGAGVGAGAYGAEHSSSHHKDHGLGSRNNDGYSSSQPHGSTHNSQPHSSTHNSQPHSSTHGSSTEKETTAGPHKSNLMNKLDPRVDSDQSKLQKEQKDGHHYGRDAAIGGVGVGAGAYGAERAHDKHSGTQGQDSNFSRNEPYGTSSTHNNSSSTAPYNTSGPHNTYAGNQLDPHVSGSERSGHGLGSSGNNYNDSSRSGNTTAGPHKSDMLNKVDPRVDSDQSKLRDQQYGSSGRSGVDDITHGTSGMGLGSGAGHSSSQGKKDYGYSAAHQNAYDHGYKDALAHFESQRRN</sequence>
<name>A0A1V8TDM0_9PEZI</name>
<feature type="compositionally biased region" description="Polar residues" evidence="1">
    <location>
        <begin position="368"/>
        <end position="404"/>
    </location>
</feature>
<feature type="compositionally biased region" description="Gly residues" evidence="1">
    <location>
        <begin position="127"/>
        <end position="136"/>
    </location>
</feature>
<dbReference type="AlphaFoldDB" id="A0A1V8TDM0"/>
<comment type="caution">
    <text evidence="2">The sequence shown here is derived from an EMBL/GenBank/DDBJ whole genome shotgun (WGS) entry which is preliminary data.</text>
</comment>
<feature type="compositionally biased region" description="Low complexity" evidence="1">
    <location>
        <begin position="78"/>
        <end position="92"/>
    </location>
</feature>
<dbReference type="STRING" id="1507870.A0A1V8TDM0"/>
<feature type="compositionally biased region" description="Basic and acidic residues" evidence="1">
    <location>
        <begin position="357"/>
        <end position="366"/>
    </location>
</feature>
<gene>
    <name evidence="2" type="ORF">B0A48_04736</name>
</gene>
<dbReference type="InParanoid" id="A0A1V8TDM0"/>
<organism evidence="2 3">
    <name type="scientific">Cryoendolithus antarcticus</name>
    <dbReference type="NCBI Taxonomy" id="1507870"/>
    <lineage>
        <taxon>Eukaryota</taxon>
        <taxon>Fungi</taxon>
        <taxon>Dikarya</taxon>
        <taxon>Ascomycota</taxon>
        <taxon>Pezizomycotina</taxon>
        <taxon>Dothideomycetes</taxon>
        <taxon>Dothideomycetidae</taxon>
        <taxon>Cladosporiales</taxon>
        <taxon>Cladosporiaceae</taxon>
        <taxon>Cryoendolithus</taxon>
    </lineage>
</organism>
<accession>A0A1V8TDM0</accession>
<feature type="compositionally biased region" description="Polar residues" evidence="1">
    <location>
        <begin position="300"/>
        <end position="313"/>
    </location>
</feature>
<feature type="compositionally biased region" description="Basic and acidic residues" evidence="1">
    <location>
        <begin position="423"/>
        <end position="446"/>
    </location>
</feature>
<feature type="compositionally biased region" description="Basic and acidic residues" evidence="1">
    <location>
        <begin position="549"/>
        <end position="570"/>
    </location>
</feature>
<keyword evidence="3" id="KW-1185">Reference proteome</keyword>
<feature type="compositionally biased region" description="Low complexity" evidence="1">
    <location>
        <begin position="487"/>
        <end position="497"/>
    </location>
</feature>
<dbReference type="Proteomes" id="UP000192596">
    <property type="component" value="Unassembled WGS sequence"/>
</dbReference>
<feature type="compositionally biased region" description="Polar residues" evidence="1">
    <location>
        <begin position="498"/>
        <end position="511"/>
    </location>
</feature>
<evidence type="ECO:0000313" key="3">
    <source>
        <dbReference type="Proteomes" id="UP000192596"/>
    </source>
</evidence>
<feature type="compositionally biased region" description="Basic and acidic residues" evidence="1">
    <location>
        <begin position="207"/>
        <end position="223"/>
    </location>
</feature>
<feature type="compositionally biased region" description="Low complexity" evidence="1">
    <location>
        <begin position="285"/>
        <end position="299"/>
    </location>
</feature>
<feature type="compositionally biased region" description="Polar residues" evidence="1">
    <location>
        <begin position="171"/>
        <end position="204"/>
    </location>
</feature>
<reference evidence="3" key="1">
    <citation type="submission" date="2017-03" db="EMBL/GenBank/DDBJ databases">
        <title>Genomes of endolithic fungi from Antarctica.</title>
        <authorList>
            <person name="Coleine C."/>
            <person name="Masonjones S."/>
            <person name="Stajich J.E."/>
        </authorList>
    </citation>
    <scope>NUCLEOTIDE SEQUENCE [LARGE SCALE GENOMIC DNA]</scope>
    <source>
        <strain evidence="3">CCFEE 5527</strain>
    </source>
</reference>
<feature type="compositionally biased region" description="Polar residues" evidence="1">
    <location>
        <begin position="66"/>
        <end position="77"/>
    </location>
</feature>
<protein>
    <submittedName>
        <fullName evidence="2">Uncharacterized protein</fullName>
    </submittedName>
</protein>
<feature type="compositionally biased region" description="Basic and acidic residues" evidence="1">
    <location>
        <begin position="316"/>
        <end position="338"/>
    </location>
</feature>
<feature type="compositionally biased region" description="Polar residues" evidence="1">
    <location>
        <begin position="471"/>
        <end position="481"/>
    </location>
</feature>
<evidence type="ECO:0000256" key="1">
    <source>
        <dbReference type="SAM" id="MobiDB-lite"/>
    </source>
</evidence>
<feature type="compositionally biased region" description="Polar residues" evidence="1">
    <location>
        <begin position="17"/>
        <end position="58"/>
    </location>
</feature>
<feature type="compositionally biased region" description="Polar residues" evidence="1">
    <location>
        <begin position="531"/>
        <end position="546"/>
    </location>
</feature>
<evidence type="ECO:0000313" key="2">
    <source>
        <dbReference type="EMBL" id="OQO09338.1"/>
    </source>
</evidence>
<dbReference type="EMBL" id="NAJO01000010">
    <property type="protein sequence ID" value="OQO09338.1"/>
    <property type="molecule type" value="Genomic_DNA"/>
</dbReference>